<keyword evidence="2" id="KW-1133">Transmembrane helix</keyword>
<dbReference type="RefSeq" id="XP_033602608.1">
    <property type="nucleotide sequence ID" value="XM_033743525.1"/>
</dbReference>
<organism evidence="3 4">
    <name type="scientific">Pseudovirgaria hyperparasitica</name>
    <dbReference type="NCBI Taxonomy" id="470096"/>
    <lineage>
        <taxon>Eukaryota</taxon>
        <taxon>Fungi</taxon>
        <taxon>Dikarya</taxon>
        <taxon>Ascomycota</taxon>
        <taxon>Pezizomycotina</taxon>
        <taxon>Dothideomycetes</taxon>
        <taxon>Dothideomycetes incertae sedis</taxon>
        <taxon>Acrospermales</taxon>
        <taxon>Acrospermaceae</taxon>
        <taxon>Pseudovirgaria</taxon>
    </lineage>
</organism>
<dbReference type="PANTHER" id="PTHR28187:SF1">
    <property type="entry name" value="PROTEIN RCR1-RELATED"/>
    <property type="match status" value="1"/>
</dbReference>
<feature type="compositionally biased region" description="Polar residues" evidence="1">
    <location>
        <begin position="121"/>
        <end position="135"/>
    </location>
</feature>
<dbReference type="InterPro" id="IPR020999">
    <property type="entry name" value="Chitin_synth_reg_RCR"/>
</dbReference>
<name>A0A6A6WF00_9PEZI</name>
<proteinExistence type="predicted"/>
<evidence type="ECO:0000256" key="2">
    <source>
        <dbReference type="SAM" id="Phobius"/>
    </source>
</evidence>
<dbReference type="EMBL" id="ML996568">
    <property type="protein sequence ID" value="KAF2760157.1"/>
    <property type="molecule type" value="Genomic_DNA"/>
</dbReference>
<sequence>MARCRDAYTGRIYRCNSAWSDWVRWVVLAVIVIAFLLLFFLCSCITARRRRRAGRTPFYGTGWAVGRTAPGHGVPTYNNNNQWAQPAPPYTPSNTGTPGQGGYYAPPPGAPPGENAGYYGNQHNGVELQQPQHAHNYNRGGEDVYAPPLGPPPGKKDDGIIR</sequence>
<evidence type="ECO:0000313" key="3">
    <source>
        <dbReference type="EMBL" id="KAF2760157.1"/>
    </source>
</evidence>
<dbReference type="AlphaFoldDB" id="A0A6A6WF00"/>
<reference evidence="3" key="1">
    <citation type="journal article" date="2020" name="Stud. Mycol.">
        <title>101 Dothideomycetes genomes: a test case for predicting lifestyles and emergence of pathogens.</title>
        <authorList>
            <person name="Haridas S."/>
            <person name="Albert R."/>
            <person name="Binder M."/>
            <person name="Bloem J."/>
            <person name="Labutti K."/>
            <person name="Salamov A."/>
            <person name="Andreopoulos B."/>
            <person name="Baker S."/>
            <person name="Barry K."/>
            <person name="Bills G."/>
            <person name="Bluhm B."/>
            <person name="Cannon C."/>
            <person name="Castanera R."/>
            <person name="Culley D."/>
            <person name="Daum C."/>
            <person name="Ezra D."/>
            <person name="Gonzalez J."/>
            <person name="Henrissat B."/>
            <person name="Kuo A."/>
            <person name="Liang C."/>
            <person name="Lipzen A."/>
            <person name="Lutzoni F."/>
            <person name="Magnuson J."/>
            <person name="Mondo S."/>
            <person name="Nolan M."/>
            <person name="Ohm R."/>
            <person name="Pangilinan J."/>
            <person name="Park H.-J."/>
            <person name="Ramirez L."/>
            <person name="Alfaro M."/>
            <person name="Sun H."/>
            <person name="Tritt A."/>
            <person name="Yoshinaga Y."/>
            <person name="Zwiers L.-H."/>
            <person name="Turgeon B."/>
            <person name="Goodwin S."/>
            <person name="Spatafora J."/>
            <person name="Crous P."/>
            <person name="Grigoriev I."/>
        </authorList>
    </citation>
    <scope>NUCLEOTIDE SEQUENCE</scope>
    <source>
        <strain evidence="3">CBS 121739</strain>
    </source>
</reference>
<gene>
    <name evidence="3" type="ORF">EJ05DRAFT_474061</name>
</gene>
<dbReference type="Pfam" id="PF12273">
    <property type="entry name" value="RCR"/>
    <property type="match status" value="1"/>
</dbReference>
<accession>A0A6A6WF00</accession>
<keyword evidence="2" id="KW-0812">Transmembrane</keyword>
<keyword evidence="4" id="KW-1185">Reference proteome</keyword>
<evidence type="ECO:0000313" key="4">
    <source>
        <dbReference type="Proteomes" id="UP000799437"/>
    </source>
</evidence>
<evidence type="ECO:0000256" key="1">
    <source>
        <dbReference type="SAM" id="MobiDB-lite"/>
    </source>
</evidence>
<protein>
    <submittedName>
        <fullName evidence="3">Uncharacterized protein</fullName>
    </submittedName>
</protein>
<dbReference type="GO" id="GO:0016192">
    <property type="term" value="P:vesicle-mediated transport"/>
    <property type="evidence" value="ECO:0007669"/>
    <property type="project" value="TreeGrafter"/>
</dbReference>
<feature type="region of interest" description="Disordered" evidence="1">
    <location>
        <begin position="70"/>
        <end position="162"/>
    </location>
</feature>
<feature type="transmembrane region" description="Helical" evidence="2">
    <location>
        <begin position="22"/>
        <end position="45"/>
    </location>
</feature>
<keyword evidence="2" id="KW-0472">Membrane</keyword>
<dbReference type="GeneID" id="54484579"/>
<dbReference type="Proteomes" id="UP000799437">
    <property type="component" value="Unassembled WGS sequence"/>
</dbReference>
<dbReference type="PANTHER" id="PTHR28187">
    <property type="entry name" value="PROTEIN RCR1-RELATED"/>
    <property type="match status" value="1"/>
</dbReference>